<keyword evidence="6" id="KW-0472">Membrane</keyword>
<keyword evidence="4" id="KW-1134">Transmembrane beta strand</keyword>
<dbReference type="EnsemblBacteria" id="ACZ19746">
    <property type="protein sequence ID" value="ACZ19746"/>
    <property type="gene ID" value="Taci_1525"/>
</dbReference>
<keyword evidence="5" id="KW-0812">Transmembrane</keyword>
<evidence type="ECO:0000313" key="11">
    <source>
        <dbReference type="Proteomes" id="UP000002030"/>
    </source>
</evidence>
<dbReference type="GO" id="GO:0015288">
    <property type="term" value="F:porin activity"/>
    <property type="evidence" value="ECO:0007669"/>
    <property type="project" value="TreeGrafter"/>
</dbReference>
<organism evidence="10 11">
    <name type="scientific">Thermanaerovibrio acidaminovorans (strain ATCC 49978 / DSM 6589 / Su883)</name>
    <name type="common">Selenomonas acidaminovorans</name>
    <dbReference type="NCBI Taxonomy" id="525903"/>
    <lineage>
        <taxon>Bacteria</taxon>
        <taxon>Thermotogati</taxon>
        <taxon>Synergistota</taxon>
        <taxon>Synergistia</taxon>
        <taxon>Synergistales</taxon>
        <taxon>Synergistaceae</taxon>
        <taxon>Thermanaerovibrio</taxon>
    </lineage>
</organism>
<feature type="coiled-coil region" evidence="8">
    <location>
        <begin position="351"/>
        <end position="381"/>
    </location>
</feature>
<proteinExistence type="inferred from homology"/>
<evidence type="ECO:0000256" key="5">
    <source>
        <dbReference type="ARBA" id="ARBA00022692"/>
    </source>
</evidence>
<evidence type="ECO:0000256" key="8">
    <source>
        <dbReference type="SAM" id="Coils"/>
    </source>
</evidence>
<evidence type="ECO:0000256" key="7">
    <source>
        <dbReference type="ARBA" id="ARBA00023237"/>
    </source>
</evidence>
<evidence type="ECO:0000256" key="2">
    <source>
        <dbReference type="ARBA" id="ARBA00007613"/>
    </source>
</evidence>
<dbReference type="GO" id="GO:0015562">
    <property type="term" value="F:efflux transmembrane transporter activity"/>
    <property type="evidence" value="ECO:0007669"/>
    <property type="project" value="InterPro"/>
</dbReference>
<comment type="subcellular location">
    <subcellularLocation>
        <location evidence="1">Cell outer membrane</location>
    </subcellularLocation>
</comment>
<keyword evidence="3" id="KW-0813">Transport</keyword>
<dbReference type="Gene3D" id="1.20.1600.10">
    <property type="entry name" value="Outer membrane efflux proteins (OEP)"/>
    <property type="match status" value="1"/>
</dbReference>
<dbReference type="Pfam" id="PF02321">
    <property type="entry name" value="OEP"/>
    <property type="match status" value="2"/>
</dbReference>
<keyword evidence="11" id="KW-1185">Reference proteome</keyword>
<keyword evidence="8" id="KW-0175">Coiled coil</keyword>
<gene>
    <name evidence="10" type="ordered locus">Taci_1525</name>
</gene>
<sequence>MARLRWPLCLLLVALVWFPSAAGAEAPLSLGELESRALEVHPVLKALRASVRGKEAALEQARAGLAPKLDLVLYGSKAKEPPKARVYDPLDKPVGYAVTGYEETYRAALALTQVLYSGGTLTYQVRAAEAAMEAARAEEERGREGVLFQLRSALYGVLRAKGRVQVASRVVELSERYLERVKAFYSVGMVPRAELLRAQVALSNAKVNLIRANGAVERAYAMLDRACGFVVPRDRELVVEAGDLAIPQGVDVQGIALRSRRELRSLDMYRRQALALAGAADGQGRPQLLFKGEAYRVGPDFFPSEKEDYLLSLTLQWRMLDFGEVRARADQARAQAEALLGRFGDMELQIRQEAVDAFERLKEARERLAAADVGLKQAEEDHRIAERRYDARVGTNLDVLDARVRLEQAMNDLVDARYDLLSAQAALRYALGEEGWGMVLRN</sequence>
<protein>
    <submittedName>
        <fullName evidence="10">Outer membrane efflux protein</fullName>
    </submittedName>
</protein>
<evidence type="ECO:0000256" key="4">
    <source>
        <dbReference type="ARBA" id="ARBA00022452"/>
    </source>
</evidence>
<dbReference type="HOGENOM" id="CLU_012817_10_6_0"/>
<evidence type="ECO:0000256" key="9">
    <source>
        <dbReference type="SAM" id="SignalP"/>
    </source>
</evidence>
<dbReference type="AlphaFoldDB" id="D1B6V5"/>
<dbReference type="PANTHER" id="PTHR30026">
    <property type="entry name" value="OUTER MEMBRANE PROTEIN TOLC"/>
    <property type="match status" value="1"/>
</dbReference>
<feature type="signal peptide" evidence="9">
    <location>
        <begin position="1"/>
        <end position="24"/>
    </location>
</feature>
<dbReference type="InterPro" id="IPR003423">
    <property type="entry name" value="OMP_efflux"/>
</dbReference>
<name>D1B6V5_THEAS</name>
<dbReference type="KEGG" id="tai:Taci_1525"/>
<dbReference type="OrthoDB" id="6395775at2"/>
<dbReference type="GO" id="GO:1990281">
    <property type="term" value="C:efflux pump complex"/>
    <property type="evidence" value="ECO:0007669"/>
    <property type="project" value="TreeGrafter"/>
</dbReference>
<dbReference type="InterPro" id="IPR051906">
    <property type="entry name" value="TolC-like"/>
</dbReference>
<keyword evidence="7" id="KW-0998">Cell outer membrane</keyword>
<dbReference type="PANTHER" id="PTHR30026:SF20">
    <property type="entry name" value="OUTER MEMBRANE PROTEIN TOLC"/>
    <property type="match status" value="1"/>
</dbReference>
<evidence type="ECO:0000256" key="3">
    <source>
        <dbReference type="ARBA" id="ARBA00022448"/>
    </source>
</evidence>
<dbReference type="STRING" id="525903.Taci_1525"/>
<keyword evidence="9" id="KW-0732">Signal</keyword>
<dbReference type="eggNOG" id="COG1538">
    <property type="taxonomic scope" value="Bacteria"/>
</dbReference>
<reference evidence="10 11" key="1">
    <citation type="journal article" date="2009" name="Stand. Genomic Sci.">
        <title>Complete genome sequence of Thermanaerovibrio acidaminovorans type strain (Su883).</title>
        <authorList>
            <person name="Chovatia M."/>
            <person name="Sikorski J."/>
            <person name="Schroder M."/>
            <person name="Lapidus A."/>
            <person name="Nolan M."/>
            <person name="Tice H."/>
            <person name="Glavina Del Rio T."/>
            <person name="Copeland A."/>
            <person name="Cheng J.F."/>
            <person name="Lucas S."/>
            <person name="Chen F."/>
            <person name="Bruce D."/>
            <person name="Goodwin L."/>
            <person name="Pitluck S."/>
            <person name="Ivanova N."/>
            <person name="Mavromatis K."/>
            <person name="Ovchinnikova G."/>
            <person name="Pati A."/>
            <person name="Chen A."/>
            <person name="Palaniappan K."/>
            <person name="Land M."/>
            <person name="Hauser L."/>
            <person name="Chang Y.J."/>
            <person name="Jeffries C.D."/>
            <person name="Chain P."/>
            <person name="Saunders E."/>
            <person name="Detter J.C."/>
            <person name="Brettin T."/>
            <person name="Rohde M."/>
            <person name="Goker M."/>
            <person name="Spring S."/>
            <person name="Bristow J."/>
            <person name="Markowitz V."/>
            <person name="Hugenholtz P."/>
            <person name="Kyrpides N.C."/>
            <person name="Klenk H.P."/>
            <person name="Eisen J.A."/>
        </authorList>
    </citation>
    <scope>NUCLEOTIDE SEQUENCE [LARGE SCALE GENOMIC DNA]</scope>
    <source>
        <strain evidence="11">ATCC 49978 / DSM 6589 / Su883</strain>
    </source>
</reference>
<evidence type="ECO:0000313" key="10">
    <source>
        <dbReference type="EMBL" id="ACZ19746.1"/>
    </source>
</evidence>
<dbReference type="Proteomes" id="UP000002030">
    <property type="component" value="Chromosome"/>
</dbReference>
<evidence type="ECO:0000256" key="6">
    <source>
        <dbReference type="ARBA" id="ARBA00023136"/>
    </source>
</evidence>
<dbReference type="GO" id="GO:0009279">
    <property type="term" value="C:cell outer membrane"/>
    <property type="evidence" value="ECO:0007669"/>
    <property type="project" value="UniProtKB-SubCell"/>
</dbReference>
<accession>D1B6V5</accession>
<dbReference type="RefSeq" id="WP_012870255.1">
    <property type="nucleotide sequence ID" value="NC_013522.1"/>
</dbReference>
<dbReference type="EMBL" id="CP001818">
    <property type="protein sequence ID" value="ACZ19746.1"/>
    <property type="molecule type" value="Genomic_DNA"/>
</dbReference>
<comment type="similarity">
    <text evidence="2">Belongs to the outer membrane factor (OMF) (TC 1.B.17) family.</text>
</comment>
<feature type="chain" id="PRO_5003020241" evidence="9">
    <location>
        <begin position="25"/>
        <end position="442"/>
    </location>
</feature>
<evidence type="ECO:0000256" key="1">
    <source>
        <dbReference type="ARBA" id="ARBA00004442"/>
    </source>
</evidence>
<dbReference type="SUPFAM" id="SSF56954">
    <property type="entry name" value="Outer membrane efflux proteins (OEP)"/>
    <property type="match status" value="1"/>
</dbReference>